<keyword evidence="4" id="KW-1185">Reference proteome</keyword>
<dbReference type="EMBL" id="JAOQKC010000010">
    <property type="protein sequence ID" value="MCU6697072.1"/>
    <property type="molecule type" value="Genomic_DNA"/>
</dbReference>
<dbReference type="InterPro" id="IPR001387">
    <property type="entry name" value="Cro/C1-type_HTH"/>
</dbReference>
<dbReference type="Gene3D" id="1.10.260.40">
    <property type="entry name" value="lambda repressor-like DNA-binding domains"/>
    <property type="match status" value="1"/>
</dbReference>
<dbReference type="CDD" id="cd00093">
    <property type="entry name" value="HTH_XRE"/>
    <property type="match status" value="1"/>
</dbReference>
<name>A0ABT2RXW2_9FIRM</name>
<dbReference type="Pfam" id="PF01381">
    <property type="entry name" value="HTH_3"/>
    <property type="match status" value="1"/>
</dbReference>
<reference evidence="3 4" key="1">
    <citation type="journal article" date="2021" name="ISME Commun">
        <title>Automated analysis of genomic sequences facilitates high-throughput and comprehensive description of bacteria.</title>
        <authorList>
            <person name="Hitch T.C.A."/>
        </authorList>
    </citation>
    <scope>NUCLEOTIDE SEQUENCE [LARGE SCALE GENOMIC DNA]</scope>
    <source>
        <strain evidence="3 4">Sanger_04</strain>
    </source>
</reference>
<dbReference type="SMART" id="SM00530">
    <property type="entry name" value="HTH_XRE"/>
    <property type="match status" value="1"/>
</dbReference>
<dbReference type="Proteomes" id="UP001652461">
    <property type="component" value="Unassembled WGS sequence"/>
</dbReference>
<evidence type="ECO:0000313" key="4">
    <source>
        <dbReference type="Proteomes" id="UP001652461"/>
    </source>
</evidence>
<evidence type="ECO:0000256" key="1">
    <source>
        <dbReference type="SAM" id="MobiDB-lite"/>
    </source>
</evidence>
<protein>
    <submittedName>
        <fullName evidence="3">Helix-turn-helix domain-containing protein</fullName>
    </submittedName>
</protein>
<feature type="domain" description="HTH cro/C1-type" evidence="2">
    <location>
        <begin position="14"/>
        <end position="69"/>
    </location>
</feature>
<evidence type="ECO:0000313" key="3">
    <source>
        <dbReference type="EMBL" id="MCU6697072.1"/>
    </source>
</evidence>
<dbReference type="RefSeq" id="WP_158363535.1">
    <property type="nucleotide sequence ID" value="NZ_JAOQKC010000010.1"/>
</dbReference>
<organism evidence="3 4">
    <name type="scientific">Laedolimicola ammoniilytica</name>
    <dbReference type="NCBI Taxonomy" id="2981771"/>
    <lineage>
        <taxon>Bacteria</taxon>
        <taxon>Bacillati</taxon>
        <taxon>Bacillota</taxon>
        <taxon>Clostridia</taxon>
        <taxon>Lachnospirales</taxon>
        <taxon>Lachnospiraceae</taxon>
        <taxon>Laedolimicola</taxon>
    </lineage>
</organism>
<comment type="caution">
    <text evidence="3">The sequence shown here is derived from an EMBL/GenBank/DDBJ whole genome shotgun (WGS) entry which is preliminary data.</text>
</comment>
<dbReference type="PROSITE" id="PS50943">
    <property type="entry name" value="HTH_CROC1"/>
    <property type="match status" value="1"/>
</dbReference>
<dbReference type="SUPFAM" id="SSF47413">
    <property type="entry name" value="lambda repressor-like DNA-binding domains"/>
    <property type="match status" value="1"/>
</dbReference>
<sequence>MNGLEYQKLIGDRIKQYRVNAGISQKDLEEMSGVSVRSISRLEQGASIQLESFIKILYALNLENNIDLLIPDQTKRPSFYLKKSEKPRQRVRKKENTNSSFKWGDEE</sequence>
<evidence type="ECO:0000259" key="2">
    <source>
        <dbReference type="PROSITE" id="PS50943"/>
    </source>
</evidence>
<gene>
    <name evidence="3" type="ORF">OCV63_09195</name>
</gene>
<feature type="region of interest" description="Disordered" evidence="1">
    <location>
        <begin position="80"/>
        <end position="107"/>
    </location>
</feature>
<proteinExistence type="predicted"/>
<accession>A0ABT2RXW2</accession>
<dbReference type="InterPro" id="IPR010982">
    <property type="entry name" value="Lambda_DNA-bd_dom_sf"/>
</dbReference>